<dbReference type="PANTHER" id="PTHR42866:SF1">
    <property type="entry name" value="SPORE COAT POLYSACCHARIDE BIOSYNTHESIS PROTEIN SPSF"/>
    <property type="match status" value="1"/>
</dbReference>
<comment type="caution">
    <text evidence="1">The sequence shown here is derived from an EMBL/GenBank/DDBJ whole genome shotgun (WGS) entry which is preliminary data.</text>
</comment>
<organism evidence="1 2">
    <name type="scientific">Chryseobacterium populi</name>
    <dbReference type="NCBI Taxonomy" id="1144316"/>
    <lineage>
        <taxon>Bacteria</taxon>
        <taxon>Pseudomonadati</taxon>
        <taxon>Bacteroidota</taxon>
        <taxon>Flavobacteriia</taxon>
        <taxon>Flavobacteriales</taxon>
        <taxon>Weeksellaceae</taxon>
        <taxon>Chryseobacterium group</taxon>
        <taxon>Chryseobacterium</taxon>
    </lineage>
</organism>
<dbReference type="Pfam" id="PF02348">
    <property type="entry name" value="CTP_transf_3"/>
    <property type="match status" value="1"/>
</dbReference>
<reference evidence="1 2" key="1">
    <citation type="journal article" date="2012" name="J. Bacteriol.">
        <title>Twenty-one genome sequences from Pseudomonas species and 19 genome sequences from diverse bacteria isolated from the rhizosphere and endosphere of Populus deltoides.</title>
        <authorList>
            <person name="Brown S.D."/>
            <person name="Utturkar S.M."/>
            <person name="Klingeman D.M."/>
            <person name="Johnson C.M."/>
            <person name="Martin S.L."/>
            <person name="Land M.L."/>
            <person name="Lu T.Y."/>
            <person name="Schadt C.W."/>
            <person name="Doktycz M.J."/>
            <person name="Pelletier D.A."/>
        </authorList>
    </citation>
    <scope>NUCLEOTIDE SEQUENCE [LARGE SCALE GENOMIC DNA]</scope>
    <source>
        <strain evidence="1 2">CF314</strain>
    </source>
</reference>
<dbReference type="PATRIC" id="fig|1144316.3.peg.793"/>
<name>J2T9U7_9FLAO</name>
<dbReference type="InterPro" id="IPR003329">
    <property type="entry name" value="Cytidylyl_trans"/>
</dbReference>
<dbReference type="Proteomes" id="UP000007509">
    <property type="component" value="Unassembled WGS sequence"/>
</dbReference>
<dbReference type="RefSeq" id="WP_007840874.1">
    <property type="nucleotide sequence ID" value="NZ_AKJY01000012.1"/>
</dbReference>
<evidence type="ECO:0000313" key="2">
    <source>
        <dbReference type="Proteomes" id="UP000007509"/>
    </source>
</evidence>
<dbReference type="Gene3D" id="3.90.550.10">
    <property type="entry name" value="Spore Coat Polysaccharide Biosynthesis Protein SpsA, Chain A"/>
    <property type="match status" value="1"/>
</dbReference>
<protein>
    <submittedName>
        <fullName evidence="1">Spore coat polysaccharide biosynthesis protein F, CMP-KDO synthetase</fullName>
    </submittedName>
</protein>
<evidence type="ECO:0000313" key="1">
    <source>
        <dbReference type="EMBL" id="EJL74902.1"/>
    </source>
</evidence>
<dbReference type="PANTHER" id="PTHR42866">
    <property type="entry name" value="3-DEOXY-MANNO-OCTULOSONATE CYTIDYLYLTRANSFERASE"/>
    <property type="match status" value="1"/>
</dbReference>
<proteinExistence type="predicted"/>
<dbReference type="EMBL" id="AKJY01000012">
    <property type="protein sequence ID" value="EJL74902.1"/>
    <property type="molecule type" value="Genomic_DNA"/>
</dbReference>
<dbReference type="InterPro" id="IPR029044">
    <property type="entry name" value="Nucleotide-diphossugar_trans"/>
</dbReference>
<keyword evidence="2" id="KW-1185">Reference proteome</keyword>
<dbReference type="GO" id="GO:0005829">
    <property type="term" value="C:cytosol"/>
    <property type="evidence" value="ECO:0007669"/>
    <property type="project" value="TreeGrafter"/>
</dbReference>
<accession>J2T9U7</accession>
<dbReference type="SUPFAM" id="SSF53448">
    <property type="entry name" value="Nucleotide-diphospho-sugar transferases"/>
    <property type="match status" value="1"/>
</dbReference>
<sequence length="268" mass="31195">MKIGLLITARLKSSRLPFKLLRDLNGYSIIEHVINRSKAINDVEEIVLCTSTNLQDKPLVEVAKKNDIFYYLGSEEDVLQRLSDASQFFGFDYVLSITGENPILSIDHANLMINRIKTLKEDFIYIDGLPIGTAVYGLNVNALKTVCEFKKEIDTEIWGPLINRPEIFKVGKIIAEEFYNRPGLRLTNDYFEDFELMNNIFNHFDRKSIPSLYAVLKYMDNNPEVLKINSERIQLALENDTLERIDRFFKDNYEKILELKQKNYSNDF</sequence>
<gene>
    <name evidence="1" type="ORF">PMI13_00782</name>
</gene>
<dbReference type="AlphaFoldDB" id="J2T9U7"/>
<dbReference type="OrthoDB" id="9815559at2"/>